<evidence type="ECO:0008006" key="3">
    <source>
        <dbReference type="Google" id="ProtNLM"/>
    </source>
</evidence>
<organism evidence="1 2">
    <name type="scientific">Neorhizobium alkalisoli</name>
    <dbReference type="NCBI Taxonomy" id="528178"/>
    <lineage>
        <taxon>Bacteria</taxon>
        <taxon>Pseudomonadati</taxon>
        <taxon>Pseudomonadota</taxon>
        <taxon>Alphaproteobacteria</taxon>
        <taxon>Hyphomicrobiales</taxon>
        <taxon>Rhizobiaceae</taxon>
        <taxon>Rhizobium/Agrobacterium group</taxon>
        <taxon>Neorhizobium</taxon>
    </lineage>
</organism>
<keyword evidence="2" id="KW-1185">Reference proteome</keyword>
<name>A0A561Q0L0_9HYPH</name>
<reference evidence="1 2" key="1">
    <citation type="submission" date="2019-06" db="EMBL/GenBank/DDBJ databases">
        <title>Sorghum-associated microbial communities from plants grown in Nebraska, USA.</title>
        <authorList>
            <person name="Schachtman D."/>
        </authorList>
    </citation>
    <scope>NUCLEOTIDE SEQUENCE [LARGE SCALE GENOMIC DNA]</scope>
    <source>
        <strain evidence="1 2">1225</strain>
    </source>
</reference>
<dbReference type="OrthoDB" id="9870131at2"/>
<evidence type="ECO:0000313" key="1">
    <source>
        <dbReference type="EMBL" id="TWF43892.1"/>
    </source>
</evidence>
<gene>
    <name evidence="1" type="ORF">FHW37_11844</name>
</gene>
<proteinExistence type="predicted"/>
<dbReference type="AlphaFoldDB" id="A0A561Q0L0"/>
<evidence type="ECO:0000313" key="2">
    <source>
        <dbReference type="Proteomes" id="UP000320653"/>
    </source>
</evidence>
<dbReference type="EMBL" id="VIWP01000018">
    <property type="protein sequence ID" value="TWF43892.1"/>
    <property type="molecule type" value="Genomic_DNA"/>
</dbReference>
<comment type="caution">
    <text evidence="1">The sequence shown here is derived from an EMBL/GenBank/DDBJ whole genome shotgun (WGS) entry which is preliminary data.</text>
</comment>
<sequence>MSKLTKALSEGKLYVCLKLEATEFKPVYRTTELLPDFDFIPYDGGSDKDYPVWHEFDLSNEAIFIHKLILDDYGFFVEDDPHDDPEYELPKATSESTGRLALELQMADRFGCRALVRGSLSGTSMEMNMEVRFNFTMCSYSGDSRLIGYAAEAIAEGFAFEEEGKLKQAFFSYFSAIDSFIEAEREKLNSGLPENKRTKPDIRLIEKLQAVVKGNMPPPIGGLDKVKMWGDVKNGFDKCEKLRNAIAHNTKTHPITQTDVDLCFAVFAIIVAMVKDNLYDEKQIIMHYGVGDD</sequence>
<dbReference type="RefSeq" id="WP_145643577.1">
    <property type="nucleotide sequence ID" value="NZ_VIWP01000018.1"/>
</dbReference>
<accession>A0A561Q0L0</accession>
<protein>
    <recommendedName>
        <fullName evidence="3">ApeA N-terminal domain-containing protein</fullName>
    </recommendedName>
</protein>
<dbReference type="Proteomes" id="UP000320653">
    <property type="component" value="Unassembled WGS sequence"/>
</dbReference>